<accession>A0A0N8UI49</accession>
<comment type="caution">
    <text evidence="1">The sequence shown here is derived from an EMBL/GenBank/DDBJ whole genome shotgun (WGS) entry which is preliminary data.</text>
</comment>
<organism evidence="1 2">
    <name type="scientific">Vibrio metoecus</name>
    <dbReference type="NCBI Taxonomy" id="1481663"/>
    <lineage>
        <taxon>Bacteria</taxon>
        <taxon>Pseudomonadati</taxon>
        <taxon>Pseudomonadota</taxon>
        <taxon>Gammaproteobacteria</taxon>
        <taxon>Vibrionales</taxon>
        <taxon>Vibrionaceae</taxon>
        <taxon>Vibrio</taxon>
    </lineage>
</organism>
<dbReference type="AlphaFoldDB" id="A0A0N8UI49"/>
<dbReference type="Proteomes" id="UP000053724">
    <property type="component" value="Unassembled WGS sequence"/>
</dbReference>
<proteinExistence type="predicted"/>
<gene>
    <name evidence="1" type="ORF">AAY55_00350</name>
</gene>
<protein>
    <submittedName>
        <fullName evidence="1">Uncharacterized protein</fullName>
    </submittedName>
</protein>
<name>A0A0N8UI49_VIBMT</name>
<sequence>MSAIQHIIEVRIQKGTSNFQRLDEDKHVPFVVPAVTWDKNSQTGSLNNDHWNFKVGYCFREALDLFFMERKRNNKKVNLWSQGCIVSFKEGDLLYSRCGERAVQVKFASPMGWDETVNSMYYGSVTYDEMDLINKSSKVKTLNQLEFLKMLIEG</sequence>
<evidence type="ECO:0000313" key="1">
    <source>
        <dbReference type="EMBL" id="KQA24602.1"/>
    </source>
</evidence>
<dbReference type="PATRIC" id="fig|1481663.8.peg.113"/>
<dbReference type="EMBL" id="LCUF01000001">
    <property type="protein sequence ID" value="KQA24602.1"/>
    <property type="molecule type" value="Genomic_DNA"/>
</dbReference>
<evidence type="ECO:0000313" key="2">
    <source>
        <dbReference type="Proteomes" id="UP000053724"/>
    </source>
</evidence>
<reference evidence="1 2" key="1">
    <citation type="journal article" date="2015" name="Genome Biol. Evol.">
        <title>The Dynamics of Genetic Interactions between Vibrio metoecus and Vibrio cholerae, Two Close Relatives Co-Occurring in the Environment.</title>
        <authorList>
            <person name="Orata F.D."/>
            <person name="Kirchberger P.C."/>
            <person name="Meheust R."/>
            <person name="Barlow E.J."/>
            <person name="Tarr C.L."/>
            <person name="Boucher Y."/>
        </authorList>
    </citation>
    <scope>NUCLEOTIDE SEQUENCE [LARGE SCALE GENOMIC DNA]</scope>
    <source>
        <strain evidence="1 2">08-2459</strain>
    </source>
</reference>